<evidence type="ECO:0000259" key="12">
    <source>
        <dbReference type="Pfam" id="PF07730"/>
    </source>
</evidence>
<accession>A0A7W7CSJ3</accession>
<feature type="domain" description="Histidine kinase/HSP90-like ATPase" evidence="11">
    <location>
        <begin position="317"/>
        <end position="403"/>
    </location>
</feature>
<evidence type="ECO:0000256" key="10">
    <source>
        <dbReference type="SAM" id="Phobius"/>
    </source>
</evidence>
<keyword evidence="14" id="KW-1185">Reference proteome</keyword>
<comment type="caution">
    <text evidence="13">The sequence shown here is derived from an EMBL/GenBank/DDBJ whole genome shotgun (WGS) entry which is preliminary data.</text>
</comment>
<evidence type="ECO:0000256" key="6">
    <source>
        <dbReference type="ARBA" id="ARBA00022777"/>
    </source>
</evidence>
<gene>
    <name evidence="13" type="ORF">BKA14_004046</name>
</gene>
<feature type="region of interest" description="Disordered" evidence="9">
    <location>
        <begin position="410"/>
        <end position="429"/>
    </location>
</feature>
<dbReference type="GO" id="GO:0000155">
    <property type="term" value="F:phosphorelay sensor kinase activity"/>
    <property type="evidence" value="ECO:0007669"/>
    <property type="project" value="InterPro"/>
</dbReference>
<dbReference type="AlphaFoldDB" id="A0A7W7CSJ3"/>
<dbReference type="EC" id="2.7.13.3" evidence="2"/>
<keyword evidence="7" id="KW-0067">ATP-binding</keyword>
<keyword evidence="10" id="KW-0472">Membrane</keyword>
<proteinExistence type="predicted"/>
<dbReference type="InterPro" id="IPR003594">
    <property type="entry name" value="HATPase_dom"/>
</dbReference>
<dbReference type="CDD" id="cd16917">
    <property type="entry name" value="HATPase_UhpB-NarQ-NarX-like"/>
    <property type="match status" value="1"/>
</dbReference>
<dbReference type="GO" id="GO:0046983">
    <property type="term" value="F:protein dimerization activity"/>
    <property type="evidence" value="ECO:0007669"/>
    <property type="project" value="InterPro"/>
</dbReference>
<dbReference type="Proteomes" id="UP000542742">
    <property type="component" value="Unassembled WGS sequence"/>
</dbReference>
<keyword evidence="5" id="KW-0547">Nucleotide-binding</keyword>
<evidence type="ECO:0000256" key="2">
    <source>
        <dbReference type="ARBA" id="ARBA00012438"/>
    </source>
</evidence>
<dbReference type="GO" id="GO:0016020">
    <property type="term" value="C:membrane"/>
    <property type="evidence" value="ECO:0007669"/>
    <property type="project" value="InterPro"/>
</dbReference>
<evidence type="ECO:0000259" key="11">
    <source>
        <dbReference type="Pfam" id="PF02518"/>
    </source>
</evidence>
<feature type="transmembrane region" description="Helical" evidence="10">
    <location>
        <begin position="46"/>
        <end position="66"/>
    </location>
</feature>
<dbReference type="Pfam" id="PF07730">
    <property type="entry name" value="HisKA_3"/>
    <property type="match status" value="1"/>
</dbReference>
<evidence type="ECO:0000256" key="9">
    <source>
        <dbReference type="SAM" id="MobiDB-lite"/>
    </source>
</evidence>
<dbReference type="InterPro" id="IPR011712">
    <property type="entry name" value="Sig_transdc_His_kin_sub3_dim/P"/>
</dbReference>
<keyword evidence="10" id="KW-1133">Transmembrane helix</keyword>
<evidence type="ECO:0000313" key="14">
    <source>
        <dbReference type="Proteomes" id="UP000542742"/>
    </source>
</evidence>
<sequence length="429" mass="45625">MAEPTTTTALRRVRLSRAGDIAPAIGAIALDLWVCWDWSAPDRPRPPLWSVCLMLACTALAGLVLLGRQKRPLLVLAIISGYSVVFGALSFTSLPTPAYLPIISVWLALYSVAAGGKGRSVYVAPAIAAVPVALTVAYIVAVSIDPVSTTLPLVASMYGFVTFGAWGAGRGRRASRAHMEQLEFRRRAETKEAANRVRLTVARELHDVIARTVTHMALQAAGAAKLLRTDAAAAEESLDRVQSLSTQAMDELREMLLILRAGGDAPPEQAAVTEQSGRLNRLADLLDQVGLDSLNVTLTVTGTPRVLDAGTDLAGWRLIQEALINSIKHAGVGGRARVTLRWADDLRIEIDDDGDGQPAPALAGFSTGNGLRGQHERIRQAGGTLRYGPRPEGGFSVVAHLPITVPAQPIATTGFHPEPLSGLEPQHAL</sequence>
<dbReference type="EMBL" id="JACHMF010000001">
    <property type="protein sequence ID" value="MBB4693898.1"/>
    <property type="molecule type" value="Genomic_DNA"/>
</dbReference>
<evidence type="ECO:0000256" key="8">
    <source>
        <dbReference type="ARBA" id="ARBA00023012"/>
    </source>
</evidence>
<dbReference type="InterPro" id="IPR036890">
    <property type="entry name" value="HATPase_C_sf"/>
</dbReference>
<reference evidence="13 14" key="1">
    <citation type="submission" date="2020-08" db="EMBL/GenBank/DDBJ databases">
        <title>Sequencing the genomes of 1000 actinobacteria strains.</title>
        <authorList>
            <person name="Klenk H.-P."/>
        </authorList>
    </citation>
    <scope>NUCLEOTIDE SEQUENCE [LARGE SCALE GENOMIC DNA]</scope>
    <source>
        <strain evidence="13 14">DSM 45518</strain>
    </source>
</reference>
<feature type="transmembrane region" description="Helical" evidence="10">
    <location>
        <begin position="73"/>
        <end position="92"/>
    </location>
</feature>
<dbReference type="RefSeq" id="WP_184952466.1">
    <property type="nucleotide sequence ID" value="NZ_BOMC01000053.1"/>
</dbReference>
<dbReference type="PANTHER" id="PTHR24421:SF10">
    <property type="entry name" value="NITRATE_NITRITE SENSOR PROTEIN NARQ"/>
    <property type="match status" value="1"/>
</dbReference>
<dbReference type="GO" id="GO:0005524">
    <property type="term" value="F:ATP binding"/>
    <property type="evidence" value="ECO:0007669"/>
    <property type="project" value="UniProtKB-KW"/>
</dbReference>
<evidence type="ECO:0000256" key="5">
    <source>
        <dbReference type="ARBA" id="ARBA00022741"/>
    </source>
</evidence>
<protein>
    <recommendedName>
        <fullName evidence="2">histidine kinase</fullName>
        <ecNumber evidence="2">2.7.13.3</ecNumber>
    </recommendedName>
</protein>
<feature type="domain" description="Signal transduction histidine kinase subgroup 3 dimerisation and phosphoacceptor" evidence="12">
    <location>
        <begin position="198"/>
        <end position="262"/>
    </location>
</feature>
<keyword evidence="8" id="KW-0902">Two-component regulatory system</keyword>
<feature type="transmembrane region" description="Helical" evidence="10">
    <location>
        <begin position="122"/>
        <end position="144"/>
    </location>
</feature>
<dbReference type="PANTHER" id="PTHR24421">
    <property type="entry name" value="NITRATE/NITRITE SENSOR PROTEIN NARX-RELATED"/>
    <property type="match status" value="1"/>
</dbReference>
<evidence type="ECO:0000256" key="7">
    <source>
        <dbReference type="ARBA" id="ARBA00022840"/>
    </source>
</evidence>
<evidence type="ECO:0000256" key="3">
    <source>
        <dbReference type="ARBA" id="ARBA00022553"/>
    </source>
</evidence>
<evidence type="ECO:0000313" key="13">
    <source>
        <dbReference type="EMBL" id="MBB4693898.1"/>
    </source>
</evidence>
<dbReference type="Gene3D" id="1.20.5.1930">
    <property type="match status" value="1"/>
</dbReference>
<organism evidence="13 14">
    <name type="scientific">Paractinoplanes abujensis</name>
    <dbReference type="NCBI Taxonomy" id="882441"/>
    <lineage>
        <taxon>Bacteria</taxon>
        <taxon>Bacillati</taxon>
        <taxon>Actinomycetota</taxon>
        <taxon>Actinomycetes</taxon>
        <taxon>Micromonosporales</taxon>
        <taxon>Micromonosporaceae</taxon>
        <taxon>Paractinoplanes</taxon>
    </lineage>
</organism>
<evidence type="ECO:0000256" key="4">
    <source>
        <dbReference type="ARBA" id="ARBA00022679"/>
    </source>
</evidence>
<dbReference type="Gene3D" id="3.30.565.10">
    <property type="entry name" value="Histidine kinase-like ATPase, C-terminal domain"/>
    <property type="match status" value="1"/>
</dbReference>
<name>A0A7W7CSJ3_9ACTN</name>
<keyword evidence="4" id="KW-0808">Transferase</keyword>
<keyword evidence="10" id="KW-0812">Transmembrane</keyword>
<keyword evidence="6 13" id="KW-0418">Kinase</keyword>
<feature type="transmembrane region" description="Helical" evidence="10">
    <location>
        <begin position="98"/>
        <end position="115"/>
    </location>
</feature>
<dbReference type="SUPFAM" id="SSF55874">
    <property type="entry name" value="ATPase domain of HSP90 chaperone/DNA topoisomerase II/histidine kinase"/>
    <property type="match status" value="1"/>
</dbReference>
<feature type="transmembrane region" description="Helical" evidence="10">
    <location>
        <begin position="21"/>
        <end position="40"/>
    </location>
</feature>
<dbReference type="Pfam" id="PF02518">
    <property type="entry name" value="HATPase_c"/>
    <property type="match status" value="1"/>
</dbReference>
<feature type="transmembrane region" description="Helical" evidence="10">
    <location>
        <begin position="150"/>
        <end position="169"/>
    </location>
</feature>
<keyword evidence="3" id="KW-0597">Phosphoprotein</keyword>
<evidence type="ECO:0000256" key="1">
    <source>
        <dbReference type="ARBA" id="ARBA00000085"/>
    </source>
</evidence>
<dbReference type="InterPro" id="IPR050482">
    <property type="entry name" value="Sensor_HK_TwoCompSys"/>
</dbReference>
<comment type="catalytic activity">
    <reaction evidence="1">
        <text>ATP + protein L-histidine = ADP + protein N-phospho-L-histidine.</text>
        <dbReference type="EC" id="2.7.13.3"/>
    </reaction>
</comment>